<evidence type="ECO:0000313" key="2">
    <source>
        <dbReference type="EMBL" id="MBM5461547.1"/>
    </source>
</evidence>
<dbReference type="RefSeq" id="WP_203585793.1">
    <property type="nucleotide sequence ID" value="NZ_JACOPV010000032.1"/>
</dbReference>
<sequence length="262" mass="29208">MSDATEKIASALSFQPVWQDLAPSLDLMARIEEFSECDAGPRVFVAYGEPGCGMTRALSRHFSSAAPHSVWLGAKLLGTKATLYDRLARYMGVYNVCHRLDRLPKYLLRILELRRVRIIYVDDADQFMLDRMAAESFIADIALLARSSPALHFVLSIKSSRADVERSSLLKSLHCVTHNLQGLNGVNSKELALAMLKELNELNGTTITLASEVSRCPPPGRGLGELVDWVKLAFATAWITEKQIDPHASYSKLWKVLDDFLE</sequence>
<keyword evidence="3" id="KW-1185">Reference proteome</keyword>
<proteinExistence type="predicted"/>
<name>A0ABS2C6T3_9PSED</name>
<gene>
    <name evidence="2" type="ORF">H8F21_28735</name>
</gene>
<dbReference type="EMBL" id="JACOPV010000032">
    <property type="protein sequence ID" value="MBM5461547.1"/>
    <property type="molecule type" value="Genomic_DNA"/>
</dbReference>
<evidence type="ECO:0000259" key="1">
    <source>
        <dbReference type="Pfam" id="PF13401"/>
    </source>
</evidence>
<organism evidence="2 3">
    <name type="scientific">Pseudomonas arcuscaelestis</name>
    <dbReference type="NCBI Taxonomy" id="2710591"/>
    <lineage>
        <taxon>Bacteria</taxon>
        <taxon>Pseudomonadati</taxon>
        <taxon>Pseudomonadota</taxon>
        <taxon>Gammaproteobacteria</taxon>
        <taxon>Pseudomonadales</taxon>
        <taxon>Pseudomonadaceae</taxon>
        <taxon>Pseudomonas</taxon>
    </lineage>
</organism>
<dbReference type="Proteomes" id="UP000745663">
    <property type="component" value="Unassembled WGS sequence"/>
</dbReference>
<protein>
    <recommendedName>
        <fullName evidence="1">ORC1/DEAH AAA+ ATPase domain-containing protein</fullName>
    </recommendedName>
</protein>
<feature type="domain" description="ORC1/DEAH AAA+ ATPase" evidence="1">
    <location>
        <begin position="41"/>
        <end position="157"/>
    </location>
</feature>
<comment type="caution">
    <text evidence="2">The sequence shown here is derived from an EMBL/GenBank/DDBJ whole genome shotgun (WGS) entry which is preliminary data.</text>
</comment>
<reference evidence="2 3" key="1">
    <citation type="submission" date="2020-08" db="EMBL/GenBank/DDBJ databases">
        <title>Description of novel Pseudomonas species.</title>
        <authorList>
            <person name="Duman M."/>
            <person name="Mulet M."/>
            <person name="Altun S."/>
            <person name="Saticioglu I.B."/>
            <person name="Lalucat J."/>
            <person name="Garcia-Valdes E."/>
        </authorList>
    </citation>
    <scope>NUCLEOTIDE SEQUENCE [LARGE SCALE GENOMIC DNA]</scope>
    <source>
        <strain evidence="2 3">P66</strain>
    </source>
</reference>
<dbReference type="InterPro" id="IPR049945">
    <property type="entry name" value="AAA_22"/>
</dbReference>
<dbReference type="Pfam" id="PF13401">
    <property type="entry name" value="AAA_22"/>
    <property type="match status" value="1"/>
</dbReference>
<evidence type="ECO:0000313" key="3">
    <source>
        <dbReference type="Proteomes" id="UP000745663"/>
    </source>
</evidence>
<accession>A0ABS2C6T3</accession>